<gene>
    <name evidence="2" type="ORF">NA8A_03965</name>
</gene>
<dbReference type="Proteomes" id="UP000007374">
    <property type="component" value="Unassembled WGS sequence"/>
</dbReference>
<reference evidence="2 3" key="1">
    <citation type="journal article" date="2012" name="J. Bacteriol.">
        <title>Genome Sequence of Nitratireductor indicus Type Strain C115.</title>
        <authorList>
            <person name="Lai Q."/>
            <person name="Li G."/>
            <person name="Yu Z."/>
            <person name="Shao Z."/>
        </authorList>
    </citation>
    <scope>NUCLEOTIDE SEQUENCE [LARGE SCALE GENOMIC DNA]</scope>
    <source>
        <strain evidence="2 3">C115</strain>
    </source>
</reference>
<dbReference type="RefSeq" id="WP_009756070.1">
    <property type="nucleotide sequence ID" value="NZ_AMSI01000002.1"/>
</dbReference>
<protein>
    <submittedName>
        <fullName evidence="2">Putative lipoprotein</fullName>
    </submittedName>
</protein>
<name>K2NXE8_9HYPH</name>
<dbReference type="AlphaFoldDB" id="K2NXE8"/>
<keyword evidence="1" id="KW-0732">Signal</keyword>
<evidence type="ECO:0000313" key="3">
    <source>
        <dbReference type="Proteomes" id="UP000007374"/>
    </source>
</evidence>
<organism evidence="2 3">
    <name type="scientific">Nitratireductor indicus C115</name>
    <dbReference type="NCBI Taxonomy" id="1231190"/>
    <lineage>
        <taxon>Bacteria</taxon>
        <taxon>Pseudomonadati</taxon>
        <taxon>Pseudomonadota</taxon>
        <taxon>Alphaproteobacteria</taxon>
        <taxon>Hyphomicrobiales</taxon>
        <taxon>Phyllobacteriaceae</taxon>
        <taxon>Nitratireductor</taxon>
    </lineage>
</organism>
<dbReference type="eggNOG" id="ENOG5033JHF">
    <property type="taxonomic scope" value="Bacteria"/>
</dbReference>
<comment type="caution">
    <text evidence="2">The sequence shown here is derived from an EMBL/GenBank/DDBJ whole genome shotgun (WGS) entry which is preliminary data.</text>
</comment>
<feature type="signal peptide" evidence="1">
    <location>
        <begin position="1"/>
        <end position="18"/>
    </location>
</feature>
<dbReference type="PATRIC" id="fig|1231190.3.peg.831"/>
<dbReference type="PROSITE" id="PS51257">
    <property type="entry name" value="PROKAR_LIPOPROTEIN"/>
    <property type="match status" value="1"/>
</dbReference>
<evidence type="ECO:0000256" key="1">
    <source>
        <dbReference type="SAM" id="SignalP"/>
    </source>
</evidence>
<evidence type="ECO:0000313" key="2">
    <source>
        <dbReference type="EMBL" id="EKF43935.1"/>
    </source>
</evidence>
<proteinExistence type="predicted"/>
<feature type="chain" id="PRO_5003862444" evidence="1">
    <location>
        <begin position="19"/>
        <end position="88"/>
    </location>
</feature>
<accession>K2NXE8</accession>
<sequence>MRSILPSLLLALATAAGCTTMTPQEQRAADEETCRSYGFTRKNDAFAECLQRLDLDRRAERRANTASLNDSWLYTSRPPVVIVREKKD</sequence>
<keyword evidence="2" id="KW-0449">Lipoprotein</keyword>
<dbReference type="EMBL" id="AMSI01000002">
    <property type="protein sequence ID" value="EKF43935.1"/>
    <property type="molecule type" value="Genomic_DNA"/>
</dbReference>
<keyword evidence="3" id="KW-1185">Reference proteome</keyword>